<keyword evidence="3" id="KW-1185">Reference proteome</keyword>
<protein>
    <submittedName>
        <fullName evidence="2">Uncharacterized protein</fullName>
    </submittedName>
</protein>
<dbReference type="Proteomes" id="UP001341840">
    <property type="component" value="Unassembled WGS sequence"/>
</dbReference>
<reference evidence="2 3" key="1">
    <citation type="journal article" date="2023" name="Plants (Basel)">
        <title>Bridging the Gap: Combining Genomics and Transcriptomics Approaches to Understand Stylosanthes scabra, an Orphan Legume from the Brazilian Caatinga.</title>
        <authorList>
            <person name="Ferreira-Neto J.R.C."/>
            <person name="da Silva M.D."/>
            <person name="Binneck E."/>
            <person name="de Melo N.F."/>
            <person name="da Silva R.H."/>
            <person name="de Melo A.L.T.M."/>
            <person name="Pandolfi V."/>
            <person name="Bustamante F.O."/>
            <person name="Brasileiro-Vidal A.C."/>
            <person name="Benko-Iseppon A.M."/>
        </authorList>
    </citation>
    <scope>NUCLEOTIDE SEQUENCE [LARGE SCALE GENOMIC DNA]</scope>
    <source>
        <tissue evidence="2">Leaves</tissue>
    </source>
</reference>
<evidence type="ECO:0000256" key="1">
    <source>
        <dbReference type="SAM" id="MobiDB-lite"/>
    </source>
</evidence>
<feature type="compositionally biased region" description="Basic residues" evidence="1">
    <location>
        <begin position="77"/>
        <end position="93"/>
    </location>
</feature>
<feature type="region of interest" description="Disordered" evidence="1">
    <location>
        <begin position="77"/>
        <end position="99"/>
    </location>
</feature>
<feature type="compositionally biased region" description="Polar residues" evidence="1">
    <location>
        <begin position="1"/>
        <end position="14"/>
    </location>
</feature>
<sequence>MFRQEPTAQAQGINPMNFADNSRDHNRQVSLIDDESDIDSSWDNEDVIEAFESKKVWGKSGLHFGSSDEEELLDRLSRKKGEKRKHERHRQGRKPPSILGRTLATRVLRSGKSSKDLVWIEVSIATGLRNRSQLNFLL</sequence>
<organism evidence="2 3">
    <name type="scientific">Stylosanthes scabra</name>
    <dbReference type="NCBI Taxonomy" id="79078"/>
    <lineage>
        <taxon>Eukaryota</taxon>
        <taxon>Viridiplantae</taxon>
        <taxon>Streptophyta</taxon>
        <taxon>Embryophyta</taxon>
        <taxon>Tracheophyta</taxon>
        <taxon>Spermatophyta</taxon>
        <taxon>Magnoliopsida</taxon>
        <taxon>eudicotyledons</taxon>
        <taxon>Gunneridae</taxon>
        <taxon>Pentapetalae</taxon>
        <taxon>rosids</taxon>
        <taxon>fabids</taxon>
        <taxon>Fabales</taxon>
        <taxon>Fabaceae</taxon>
        <taxon>Papilionoideae</taxon>
        <taxon>50 kb inversion clade</taxon>
        <taxon>dalbergioids sensu lato</taxon>
        <taxon>Dalbergieae</taxon>
        <taxon>Pterocarpus clade</taxon>
        <taxon>Stylosanthes</taxon>
    </lineage>
</organism>
<name>A0ABU6Q5V2_9FABA</name>
<accession>A0ABU6Q5V2</accession>
<feature type="region of interest" description="Disordered" evidence="1">
    <location>
        <begin position="1"/>
        <end position="38"/>
    </location>
</feature>
<gene>
    <name evidence="2" type="ORF">PIB30_011762</name>
</gene>
<dbReference type="EMBL" id="JASCZI010000029">
    <property type="protein sequence ID" value="MED6107192.1"/>
    <property type="molecule type" value="Genomic_DNA"/>
</dbReference>
<proteinExistence type="predicted"/>
<evidence type="ECO:0000313" key="2">
    <source>
        <dbReference type="EMBL" id="MED6107192.1"/>
    </source>
</evidence>
<evidence type="ECO:0000313" key="3">
    <source>
        <dbReference type="Proteomes" id="UP001341840"/>
    </source>
</evidence>
<comment type="caution">
    <text evidence="2">The sequence shown here is derived from an EMBL/GenBank/DDBJ whole genome shotgun (WGS) entry which is preliminary data.</text>
</comment>